<gene>
    <name evidence="4" type="ORF">CHILSU_LOCUS3058</name>
</gene>
<evidence type="ECO:0000256" key="1">
    <source>
        <dbReference type="SAM" id="Coils"/>
    </source>
</evidence>
<feature type="coiled-coil region" evidence="1">
    <location>
        <begin position="126"/>
        <end position="160"/>
    </location>
</feature>
<reference evidence="4" key="1">
    <citation type="submission" date="2021-12" db="EMBL/GenBank/DDBJ databases">
        <authorList>
            <person name="King R."/>
        </authorList>
    </citation>
    <scope>NUCLEOTIDE SEQUENCE</scope>
</reference>
<evidence type="ECO:0000256" key="2">
    <source>
        <dbReference type="SAM" id="MobiDB-lite"/>
    </source>
</evidence>
<protein>
    <recommendedName>
        <fullName evidence="3">FP protein C-terminal domain-containing protein</fullName>
    </recommendedName>
</protein>
<proteinExistence type="predicted"/>
<dbReference type="Proteomes" id="UP001153292">
    <property type="component" value="Chromosome 15"/>
</dbReference>
<dbReference type="EMBL" id="OU963908">
    <property type="protein sequence ID" value="CAH0399888.1"/>
    <property type="molecule type" value="Genomic_DNA"/>
</dbReference>
<dbReference type="InterPro" id="IPR057251">
    <property type="entry name" value="FP_C"/>
</dbReference>
<name>A0ABN8AXX8_CHISP</name>
<keyword evidence="5" id="KW-1185">Reference proteome</keyword>
<sequence>MPLKRTPPLSKSKTILEPTASSSCGDSDNGKSPYITRSPSPLEFTSSNLTLRHCESVPALAQLHEEKVKRNKRKFEGHDHSDMRSFMAEMRLQFSTFTDNQDKQLRVLQESITSIKEQNSDIFKSIEFISKKYDEITVKLQKIEKERENNLNYIMSLEDKIDFMEKKSRATYLEIRNIPRSDKETKDNLCLILVKIAKTLNITLDMRDIRDIYRINNSNSENKHRPIIVELGSVILKNNFLSAIKKFNKVKGAEKLNTQHINMEGSPNFIYISESLTQKLKRLFYLSREFAKANDYNYCWTANGNVYLRKQEGAAHIRINSEADLDKILETK</sequence>
<evidence type="ECO:0000313" key="5">
    <source>
        <dbReference type="Proteomes" id="UP001153292"/>
    </source>
</evidence>
<organism evidence="4 5">
    <name type="scientific">Chilo suppressalis</name>
    <name type="common">Asiatic rice borer moth</name>
    <dbReference type="NCBI Taxonomy" id="168631"/>
    <lineage>
        <taxon>Eukaryota</taxon>
        <taxon>Metazoa</taxon>
        <taxon>Ecdysozoa</taxon>
        <taxon>Arthropoda</taxon>
        <taxon>Hexapoda</taxon>
        <taxon>Insecta</taxon>
        <taxon>Pterygota</taxon>
        <taxon>Neoptera</taxon>
        <taxon>Endopterygota</taxon>
        <taxon>Lepidoptera</taxon>
        <taxon>Glossata</taxon>
        <taxon>Ditrysia</taxon>
        <taxon>Pyraloidea</taxon>
        <taxon>Crambidae</taxon>
        <taxon>Crambinae</taxon>
        <taxon>Chilo</taxon>
    </lineage>
</organism>
<evidence type="ECO:0000259" key="3">
    <source>
        <dbReference type="Pfam" id="PF25298"/>
    </source>
</evidence>
<feature type="compositionally biased region" description="Polar residues" evidence="2">
    <location>
        <begin position="9"/>
        <end position="26"/>
    </location>
</feature>
<feature type="region of interest" description="Disordered" evidence="2">
    <location>
        <begin position="1"/>
        <end position="39"/>
    </location>
</feature>
<dbReference type="Pfam" id="PF25298">
    <property type="entry name" value="Baculo_FP_2nd"/>
    <property type="match status" value="1"/>
</dbReference>
<feature type="domain" description="FP protein C-terminal" evidence="3">
    <location>
        <begin position="277"/>
        <end position="329"/>
    </location>
</feature>
<evidence type="ECO:0000313" key="4">
    <source>
        <dbReference type="EMBL" id="CAH0399888.1"/>
    </source>
</evidence>
<accession>A0ABN8AXX8</accession>
<keyword evidence="1" id="KW-0175">Coiled coil</keyword>